<name>A0A917I0X4_9SPHI</name>
<evidence type="ECO:0000259" key="3">
    <source>
        <dbReference type="Pfam" id="PF07715"/>
    </source>
</evidence>
<reference evidence="4" key="1">
    <citation type="journal article" date="2014" name="Int. J. Syst. Evol. Microbiol.">
        <title>Complete genome sequence of Corynebacterium casei LMG S-19264T (=DSM 44701T), isolated from a smear-ripened cheese.</title>
        <authorList>
            <consortium name="US DOE Joint Genome Institute (JGI-PGF)"/>
            <person name="Walter F."/>
            <person name="Albersmeier A."/>
            <person name="Kalinowski J."/>
            <person name="Ruckert C."/>
        </authorList>
    </citation>
    <scope>NUCLEOTIDE SEQUENCE</scope>
    <source>
        <strain evidence="4">CGMCC 1.12195</strain>
    </source>
</reference>
<dbReference type="Gene3D" id="2.60.40.1120">
    <property type="entry name" value="Carboxypeptidase-like, regulatory domain"/>
    <property type="match status" value="1"/>
</dbReference>
<organism evidence="4 5">
    <name type="scientific">Parapedobacter pyrenivorans</name>
    <dbReference type="NCBI Taxonomy" id="1305674"/>
    <lineage>
        <taxon>Bacteria</taxon>
        <taxon>Pseudomonadati</taxon>
        <taxon>Bacteroidota</taxon>
        <taxon>Sphingobacteriia</taxon>
        <taxon>Sphingobacteriales</taxon>
        <taxon>Sphingobacteriaceae</taxon>
        <taxon>Parapedobacter</taxon>
    </lineage>
</organism>
<reference evidence="4" key="2">
    <citation type="submission" date="2020-09" db="EMBL/GenBank/DDBJ databases">
        <authorList>
            <person name="Sun Q."/>
            <person name="Zhou Y."/>
        </authorList>
    </citation>
    <scope>NUCLEOTIDE SEQUENCE</scope>
    <source>
        <strain evidence="4">CGMCC 1.12195</strain>
    </source>
</reference>
<keyword evidence="5" id="KW-1185">Reference proteome</keyword>
<dbReference type="AlphaFoldDB" id="A0A917I0X4"/>
<dbReference type="PROSITE" id="PS00018">
    <property type="entry name" value="EF_HAND_1"/>
    <property type="match status" value="1"/>
</dbReference>
<dbReference type="Pfam" id="PF07715">
    <property type="entry name" value="Plug"/>
    <property type="match status" value="1"/>
</dbReference>
<keyword evidence="1" id="KW-1134">Transmembrane beta strand</keyword>
<feature type="signal peptide" evidence="2">
    <location>
        <begin position="1"/>
        <end position="27"/>
    </location>
</feature>
<dbReference type="Pfam" id="PF13715">
    <property type="entry name" value="CarbopepD_reg_2"/>
    <property type="match status" value="1"/>
</dbReference>
<dbReference type="Proteomes" id="UP000660862">
    <property type="component" value="Unassembled WGS sequence"/>
</dbReference>
<dbReference type="GO" id="GO:0009279">
    <property type="term" value="C:cell outer membrane"/>
    <property type="evidence" value="ECO:0007669"/>
    <property type="project" value="UniProtKB-SubCell"/>
</dbReference>
<keyword evidence="1" id="KW-0472">Membrane</keyword>
<dbReference type="InterPro" id="IPR023996">
    <property type="entry name" value="TonB-dep_OMP_SusC/RagA"/>
</dbReference>
<dbReference type="FunFam" id="2.170.130.10:FF:000003">
    <property type="entry name" value="SusC/RagA family TonB-linked outer membrane protein"/>
    <property type="match status" value="1"/>
</dbReference>
<dbReference type="RefSeq" id="WP_188507853.1">
    <property type="nucleotide sequence ID" value="NZ_BMER01000005.1"/>
</dbReference>
<keyword evidence="1" id="KW-0813">Transport</keyword>
<dbReference type="InterPro" id="IPR039426">
    <property type="entry name" value="TonB-dep_rcpt-like"/>
</dbReference>
<dbReference type="Gene3D" id="2.170.130.10">
    <property type="entry name" value="TonB-dependent receptor, plug domain"/>
    <property type="match status" value="1"/>
</dbReference>
<keyword evidence="1" id="KW-0998">Cell outer membrane</keyword>
<comment type="caution">
    <text evidence="4">The sequence shown here is derived from an EMBL/GenBank/DDBJ whole genome shotgun (WGS) entry which is preliminary data.</text>
</comment>
<dbReference type="InterPro" id="IPR008969">
    <property type="entry name" value="CarboxyPept-like_regulatory"/>
</dbReference>
<dbReference type="InterPro" id="IPR023997">
    <property type="entry name" value="TonB-dep_OMP_SusC/RagA_CS"/>
</dbReference>
<dbReference type="InterPro" id="IPR037066">
    <property type="entry name" value="Plug_dom_sf"/>
</dbReference>
<keyword evidence="2" id="KW-0732">Signal</keyword>
<evidence type="ECO:0000256" key="1">
    <source>
        <dbReference type="PROSITE-ProRule" id="PRU01360"/>
    </source>
</evidence>
<sequence>MKRKLLECLVCPGLGAMLLLGPPLTVAAYGSGTNHVHVAQQSIRIQGTVTDEAGLPIAGATVTVIGQSGGVLTDEEGKFTLADVAPEASLQISYIGKETVTIAVDGKSSLTVILPEKADMLEDVTVVAFAKQKKESVLSAITTVKPSELRVPASNLTTALAGRVAGMISYQQSGEPGQDNARFFIRGITSFGADAKKDPLILIDNVELSTEDLARLNVDDIASFSIMKDAAATSLYGARGANGVILVMTKEGREGKVQVNLRMENSFSAPTDRVALADPITYMRLGNEAVATRDPLAEEPYRQEKIAMTERGLYPTMYPATDWYNAMLKPYTSNQRVNMSLSGGGKVARYYVAGSLTKDNGNLRMDKRNNFNSNIDLRKYTIRSNVNINLTKTTEAIVRMSGSFDDYTGPLSGGASVYENVLRTNPVFFLPAYAPDAESMNTNHILFGNYGTGQHINPYAEMLKGYKDYNKSLMLVQLELKQNLNAIAQGLSARVLFNTNRYSEFDVLRQYAPFYYAMNRFDQQTGSYNLRRLNPAEGSEWIDYQEGAKYINTTTYLEAATDYNRQIGEKHTLTGLLVFVMRQYKTANGSRLQLTLPSRNLGVSGRLSYNYDTKYFVETNFGYNGSERFSTKERWGFFPSVGAAWLISNEQFFEPVKDYVSVLKLRGTYGLVGNEQIGSADDRFYYLSQVDMNTANRRVLFGRDLNHSFDGVEITRYANDKIGWEVAYKMNLGMEATIGRDFTLIADYFTERRTNILIDRIIPSALGLNAGVKANLGEARSRGVDMEMNYQKHVNNNLWLTLRGTFTYARGLVSIWEEPDYTGTPWLSRVDRPIGQVWGLVAERLFVDDYEVDNSPTQFGEYMAGDIKYRDINGDGKISDLDFVPIGHPVSPEINYGFGASLGYKNWDFSFFFQGSARQSFWIDPVRTAPFIDAIDGSTVGSNALLNAYANSYWSESNRDVYALWPRLSNTLVGNNTRTNTWFMQDATFIRLKSAEFGYSLPEPLAKRLKMTNLRIYVSGLNLLSFSGFKLWDPEMAGNGLGYPVQRVFNLGLNVGF</sequence>
<evidence type="ECO:0000313" key="4">
    <source>
        <dbReference type="EMBL" id="GGG99979.1"/>
    </source>
</evidence>
<evidence type="ECO:0000313" key="5">
    <source>
        <dbReference type="Proteomes" id="UP000660862"/>
    </source>
</evidence>
<dbReference type="EMBL" id="BMER01000005">
    <property type="protein sequence ID" value="GGG99979.1"/>
    <property type="molecule type" value="Genomic_DNA"/>
</dbReference>
<proteinExistence type="inferred from homology"/>
<evidence type="ECO:0000256" key="2">
    <source>
        <dbReference type="SAM" id="SignalP"/>
    </source>
</evidence>
<feature type="chain" id="PRO_5037846885" evidence="2">
    <location>
        <begin position="28"/>
        <end position="1057"/>
    </location>
</feature>
<dbReference type="NCBIfam" id="TIGR04057">
    <property type="entry name" value="SusC_RagA_signa"/>
    <property type="match status" value="1"/>
</dbReference>
<dbReference type="SUPFAM" id="SSF56935">
    <property type="entry name" value="Porins"/>
    <property type="match status" value="1"/>
</dbReference>
<feature type="domain" description="TonB-dependent receptor plug" evidence="3">
    <location>
        <begin position="134"/>
        <end position="244"/>
    </location>
</feature>
<dbReference type="InterPro" id="IPR012910">
    <property type="entry name" value="Plug_dom"/>
</dbReference>
<protein>
    <submittedName>
        <fullName evidence="4">SusC/RagA family TonB-linked outer membrane protein</fullName>
    </submittedName>
</protein>
<dbReference type="InterPro" id="IPR018247">
    <property type="entry name" value="EF_Hand_1_Ca_BS"/>
</dbReference>
<comment type="similarity">
    <text evidence="1">Belongs to the TonB-dependent receptor family.</text>
</comment>
<dbReference type="NCBIfam" id="TIGR04056">
    <property type="entry name" value="OMP_RagA_SusC"/>
    <property type="match status" value="1"/>
</dbReference>
<gene>
    <name evidence="4" type="ORF">GCM10007415_39810</name>
</gene>
<accession>A0A917I0X4</accession>
<comment type="subcellular location">
    <subcellularLocation>
        <location evidence="1">Cell outer membrane</location>
        <topology evidence="1">Multi-pass membrane protein</topology>
    </subcellularLocation>
</comment>
<dbReference type="PROSITE" id="PS52016">
    <property type="entry name" value="TONB_DEPENDENT_REC_3"/>
    <property type="match status" value="1"/>
</dbReference>
<keyword evidence="1" id="KW-0812">Transmembrane</keyword>
<dbReference type="SUPFAM" id="SSF49464">
    <property type="entry name" value="Carboxypeptidase regulatory domain-like"/>
    <property type="match status" value="1"/>
</dbReference>